<gene>
    <name evidence="1" type="ORF">S01H1_06629</name>
</gene>
<dbReference type="InterPro" id="IPR012675">
    <property type="entry name" value="Beta-grasp_dom_sf"/>
</dbReference>
<dbReference type="InterPro" id="IPR016155">
    <property type="entry name" value="Mopterin_synth/thiamin_S_b"/>
</dbReference>
<dbReference type="PANTHER" id="PTHR38031:SF1">
    <property type="entry name" value="SULFUR CARRIER PROTEIN CYSO"/>
    <property type="match status" value="1"/>
</dbReference>
<reference evidence="1" key="1">
    <citation type="journal article" date="2014" name="Front. Microbiol.">
        <title>High frequency of phylogenetically diverse reductive dehalogenase-homologous genes in deep subseafloor sedimentary metagenomes.</title>
        <authorList>
            <person name="Kawai M."/>
            <person name="Futagami T."/>
            <person name="Toyoda A."/>
            <person name="Takaki Y."/>
            <person name="Nishi S."/>
            <person name="Hori S."/>
            <person name="Arai W."/>
            <person name="Tsubouchi T."/>
            <person name="Morono Y."/>
            <person name="Uchiyama I."/>
            <person name="Ito T."/>
            <person name="Fujiyama A."/>
            <person name="Inagaki F."/>
            <person name="Takami H."/>
        </authorList>
    </citation>
    <scope>NUCLEOTIDE SEQUENCE</scope>
    <source>
        <strain evidence="1">Expedition CK06-06</strain>
    </source>
</reference>
<comment type="caution">
    <text evidence="1">The sequence shown here is derived from an EMBL/GenBank/DDBJ whole genome shotgun (WGS) entry which is preliminary data.</text>
</comment>
<dbReference type="InterPro" id="IPR003749">
    <property type="entry name" value="ThiS/MoaD-like"/>
</dbReference>
<dbReference type="Pfam" id="PF02597">
    <property type="entry name" value="ThiS"/>
    <property type="match status" value="1"/>
</dbReference>
<accession>X0SNF1</accession>
<name>X0SNF1_9ZZZZ</name>
<dbReference type="SUPFAM" id="SSF54285">
    <property type="entry name" value="MoaD/ThiS"/>
    <property type="match status" value="1"/>
</dbReference>
<evidence type="ECO:0000313" key="1">
    <source>
        <dbReference type="EMBL" id="GAF82579.1"/>
    </source>
</evidence>
<dbReference type="PANTHER" id="PTHR38031">
    <property type="entry name" value="SULFUR CARRIER PROTEIN SLR0821-RELATED"/>
    <property type="match status" value="1"/>
</dbReference>
<dbReference type="AlphaFoldDB" id="X0SNF1"/>
<dbReference type="InterPro" id="IPR052045">
    <property type="entry name" value="Sulfur_Carrier/Prot_Modifier"/>
</dbReference>
<evidence type="ECO:0008006" key="2">
    <source>
        <dbReference type="Google" id="ProtNLM"/>
    </source>
</evidence>
<sequence length="95" mass="10024">MPEVRLLGGLRELMGESAVNFDSQAVRELLEEISRRGGEAVAKLLYDEDGIAPSQDLKILVNGRSVAFLAGLDTALQAGDTVTLHLSGARGYPGG</sequence>
<proteinExistence type="predicted"/>
<dbReference type="Gene3D" id="3.10.20.30">
    <property type="match status" value="1"/>
</dbReference>
<organism evidence="1">
    <name type="scientific">marine sediment metagenome</name>
    <dbReference type="NCBI Taxonomy" id="412755"/>
    <lineage>
        <taxon>unclassified sequences</taxon>
        <taxon>metagenomes</taxon>
        <taxon>ecological metagenomes</taxon>
    </lineage>
</organism>
<dbReference type="EMBL" id="BARS01003421">
    <property type="protein sequence ID" value="GAF82579.1"/>
    <property type="molecule type" value="Genomic_DNA"/>
</dbReference>
<protein>
    <recommendedName>
        <fullName evidence="2">MoaD/ThiS family protein</fullName>
    </recommendedName>
</protein>